<dbReference type="EMBL" id="RJKE01000001">
    <property type="protein sequence ID" value="ROO88284.1"/>
    <property type="molecule type" value="Genomic_DNA"/>
</dbReference>
<evidence type="ECO:0000313" key="2">
    <source>
        <dbReference type="EMBL" id="ROO88284.1"/>
    </source>
</evidence>
<accession>A0A3N1D424</accession>
<organism evidence="2 3">
    <name type="scientific">Actinocorallia herbida</name>
    <dbReference type="NCBI Taxonomy" id="58109"/>
    <lineage>
        <taxon>Bacteria</taxon>
        <taxon>Bacillati</taxon>
        <taxon>Actinomycetota</taxon>
        <taxon>Actinomycetes</taxon>
        <taxon>Streptosporangiales</taxon>
        <taxon>Thermomonosporaceae</taxon>
        <taxon>Actinocorallia</taxon>
    </lineage>
</organism>
<dbReference type="Pfam" id="PF12680">
    <property type="entry name" value="SnoaL_2"/>
    <property type="match status" value="1"/>
</dbReference>
<protein>
    <submittedName>
        <fullName evidence="2">SnoaL-like protein</fullName>
    </submittedName>
</protein>
<dbReference type="Gene3D" id="3.10.450.50">
    <property type="match status" value="1"/>
</dbReference>
<dbReference type="InterPro" id="IPR037401">
    <property type="entry name" value="SnoaL-like"/>
</dbReference>
<gene>
    <name evidence="2" type="ORF">EDD29_5947</name>
</gene>
<evidence type="ECO:0000313" key="3">
    <source>
        <dbReference type="Proteomes" id="UP000272400"/>
    </source>
</evidence>
<evidence type="ECO:0000259" key="1">
    <source>
        <dbReference type="Pfam" id="PF12680"/>
    </source>
</evidence>
<dbReference type="InterPro" id="IPR032710">
    <property type="entry name" value="NTF2-like_dom_sf"/>
</dbReference>
<name>A0A3N1D424_9ACTN</name>
<feature type="domain" description="SnoaL-like" evidence="1">
    <location>
        <begin position="9"/>
        <end position="112"/>
    </location>
</feature>
<reference evidence="2 3" key="1">
    <citation type="submission" date="2018-11" db="EMBL/GenBank/DDBJ databases">
        <title>Sequencing the genomes of 1000 actinobacteria strains.</title>
        <authorList>
            <person name="Klenk H.-P."/>
        </authorList>
    </citation>
    <scope>NUCLEOTIDE SEQUENCE [LARGE SCALE GENOMIC DNA]</scope>
    <source>
        <strain evidence="2 3">DSM 44254</strain>
    </source>
</reference>
<dbReference type="RefSeq" id="WP_123667543.1">
    <property type="nucleotide sequence ID" value="NZ_RJKE01000001.1"/>
</dbReference>
<proteinExistence type="predicted"/>
<comment type="caution">
    <text evidence="2">The sequence shown here is derived from an EMBL/GenBank/DDBJ whole genome shotgun (WGS) entry which is preliminary data.</text>
</comment>
<dbReference type="OrthoDB" id="8635217at2"/>
<dbReference type="AlphaFoldDB" id="A0A3N1D424"/>
<sequence>MDASPAALVDRYLQLCEDRALDEATALLAPGARIVFPGGRVHTSLHQMAGAASGHYTWVRKHRERYFEGTGADGAVVVTSLGSLYGEDLDGAPFSGIRYADVFVLRDGLIVEQNVFNDLPEAGIIRIPSAGGASA</sequence>
<dbReference type="Proteomes" id="UP000272400">
    <property type="component" value="Unassembled WGS sequence"/>
</dbReference>
<dbReference type="SUPFAM" id="SSF54427">
    <property type="entry name" value="NTF2-like"/>
    <property type="match status" value="1"/>
</dbReference>
<keyword evidence="3" id="KW-1185">Reference proteome</keyword>
<dbReference type="CDD" id="cd00531">
    <property type="entry name" value="NTF2_like"/>
    <property type="match status" value="1"/>
</dbReference>